<dbReference type="STRING" id="1759059.ATE48_12730"/>
<keyword evidence="1" id="KW-0812">Transmembrane</keyword>
<evidence type="ECO:0000313" key="4">
    <source>
        <dbReference type="Proteomes" id="UP000092498"/>
    </source>
</evidence>
<keyword evidence="1" id="KW-1133">Transmembrane helix</keyword>
<evidence type="ECO:0000256" key="1">
    <source>
        <dbReference type="SAM" id="Phobius"/>
    </source>
</evidence>
<keyword evidence="4" id="KW-1185">Reference proteome</keyword>
<accession>A0A1B1AJH9</accession>
<evidence type="ECO:0000313" key="3">
    <source>
        <dbReference type="EMBL" id="ANP46718.1"/>
    </source>
</evidence>
<feature type="transmembrane region" description="Helical" evidence="1">
    <location>
        <begin position="223"/>
        <end position="246"/>
    </location>
</feature>
<dbReference type="AlphaFoldDB" id="A0A1B1AJH9"/>
<dbReference type="Proteomes" id="UP000092498">
    <property type="component" value="Chromosome"/>
</dbReference>
<feature type="transmembrane region" description="Helical" evidence="1">
    <location>
        <begin position="183"/>
        <end position="203"/>
    </location>
</feature>
<evidence type="ECO:0000259" key="2">
    <source>
        <dbReference type="Pfam" id="PF02517"/>
    </source>
</evidence>
<reference evidence="3 4" key="1">
    <citation type="submission" date="2015-11" db="EMBL/GenBank/DDBJ databases">
        <title>Whole-Genome Sequence of Candidatus Oderbacter manganicum from the National Park Lower Oder Valley, Germany.</title>
        <authorList>
            <person name="Braun B."/>
            <person name="Liere K."/>
            <person name="Szewzyk U."/>
        </authorList>
    </citation>
    <scope>NUCLEOTIDE SEQUENCE [LARGE SCALE GENOMIC DNA]</scope>
    <source>
        <strain evidence="3 4">OTSz_A_272</strain>
    </source>
</reference>
<dbReference type="InterPro" id="IPR003675">
    <property type="entry name" value="Rce1/LyrA-like_dom"/>
</dbReference>
<feature type="transmembrane region" description="Helical" evidence="1">
    <location>
        <begin position="108"/>
        <end position="130"/>
    </location>
</feature>
<protein>
    <recommendedName>
        <fullName evidence="2">CAAX prenyl protease 2/Lysostaphin resistance protein A-like domain-containing protein</fullName>
    </recommendedName>
</protein>
<keyword evidence="1" id="KW-0472">Membrane</keyword>
<dbReference type="InParanoid" id="A0A1B1AJH9"/>
<organism evidence="3 4">
    <name type="scientific">Candidatus Viadribacter manganicus</name>
    <dbReference type="NCBI Taxonomy" id="1759059"/>
    <lineage>
        <taxon>Bacteria</taxon>
        <taxon>Pseudomonadati</taxon>
        <taxon>Pseudomonadota</taxon>
        <taxon>Alphaproteobacteria</taxon>
        <taxon>Hyphomonadales</taxon>
        <taxon>Hyphomonadaceae</taxon>
        <taxon>Candidatus Viadribacter</taxon>
    </lineage>
</organism>
<feature type="transmembrane region" description="Helical" evidence="1">
    <location>
        <begin position="150"/>
        <end position="171"/>
    </location>
</feature>
<sequence>MGQLFRSRALALFFVLAVAIALVAMAIRATDPGALGVALREIIANNQRADIIIGIEYSLREPVLWNAILFPAAPTLAAFIVIAIAYGPGGLSRWVARLAPWRGISWRVGLGVWALVVLWFLTIVCVYLVYLSFTGSAAAITETVARFGPTPLLALGGFVIALLLSSGPLLEEMGWRGFALPMLLQRFNPLLASVILGLLWAAWHLPREIAPLTSGADGALMAFLYKQVDFIPGCIATSIIATFLYFKLGGSVWSGILAHAVNNEFVVNVARAGHPVWTMGEVTLRGWTLAECAVAILLVCLNGSSLGADKDQRQLPRPFERPQAGA</sequence>
<dbReference type="GO" id="GO:0004175">
    <property type="term" value="F:endopeptidase activity"/>
    <property type="evidence" value="ECO:0007669"/>
    <property type="project" value="UniProtKB-ARBA"/>
</dbReference>
<dbReference type="GO" id="GO:0080120">
    <property type="term" value="P:CAAX-box protein maturation"/>
    <property type="evidence" value="ECO:0007669"/>
    <property type="project" value="UniProtKB-ARBA"/>
</dbReference>
<dbReference type="PANTHER" id="PTHR35797">
    <property type="entry name" value="PROTEASE-RELATED"/>
    <property type="match status" value="1"/>
</dbReference>
<gene>
    <name evidence="3" type="ORF">ATE48_12730</name>
</gene>
<dbReference type="PANTHER" id="PTHR35797:SF1">
    <property type="entry name" value="PROTEASE"/>
    <property type="match status" value="1"/>
</dbReference>
<feature type="domain" description="CAAX prenyl protease 2/Lysostaphin resistance protein A-like" evidence="2">
    <location>
        <begin position="159"/>
        <end position="263"/>
    </location>
</feature>
<dbReference type="Pfam" id="PF02517">
    <property type="entry name" value="Rce1-like"/>
    <property type="match status" value="1"/>
</dbReference>
<dbReference type="InterPro" id="IPR042150">
    <property type="entry name" value="MmRce1-like"/>
</dbReference>
<feature type="transmembrane region" description="Helical" evidence="1">
    <location>
        <begin position="63"/>
        <end position="87"/>
    </location>
</feature>
<proteinExistence type="predicted"/>
<name>A0A1B1AJH9_9PROT</name>
<dbReference type="EMBL" id="CP013244">
    <property type="protein sequence ID" value="ANP46718.1"/>
    <property type="molecule type" value="Genomic_DNA"/>
</dbReference>
<dbReference type="KEGG" id="cbot:ATE48_12730"/>